<keyword evidence="3" id="KW-1185">Reference proteome</keyword>
<evidence type="ECO:0000313" key="2">
    <source>
        <dbReference type="EMBL" id="APE44931.1"/>
    </source>
</evidence>
<proteinExistence type="inferred from homology"/>
<dbReference type="InterPro" id="IPR005583">
    <property type="entry name" value="YaaA"/>
</dbReference>
<organism evidence="2 3">
    <name type="scientific">Sulfitobacter alexandrii</name>
    <dbReference type="NCBI Taxonomy" id="1917485"/>
    <lineage>
        <taxon>Bacteria</taxon>
        <taxon>Pseudomonadati</taxon>
        <taxon>Pseudomonadota</taxon>
        <taxon>Alphaproteobacteria</taxon>
        <taxon>Rhodobacterales</taxon>
        <taxon>Roseobacteraceae</taxon>
        <taxon>Sulfitobacter</taxon>
    </lineage>
</organism>
<sequence>MLVVISPAKRLDWDAREVQTTAPDFQEDAVRLAKTARNLTLSKLKDLMDLSDDLARLNRDRFQAFEDTPAAEATRPAALAFAGDTYQGLEAGSLDADELAWAQDHLRILSGLYGLLRPLDAIQPYRLEMGSKLKTRRGNSLYDYWRDGLSKALNAQAEVIGTDVLVNCASQEYFGAVAPGALKLRVITPQFMEDKGDGKGPKIVSFFAKKARGAMARFIVQKRITDPEAIRDFDTGGYAWQPDASTPDKPVFVRPYPTS</sequence>
<dbReference type="AlphaFoldDB" id="A0A1J0WKX2"/>
<dbReference type="NCBIfam" id="NF002542">
    <property type="entry name" value="PRK02101.1-3"/>
    <property type="match status" value="1"/>
</dbReference>
<evidence type="ECO:0000256" key="1">
    <source>
        <dbReference type="HAMAP-Rule" id="MF_00652"/>
    </source>
</evidence>
<accession>A0A1J0WKX2</accession>
<evidence type="ECO:0000313" key="3">
    <source>
        <dbReference type="Proteomes" id="UP000181897"/>
    </source>
</evidence>
<dbReference type="Proteomes" id="UP000181897">
    <property type="component" value="Chromosome"/>
</dbReference>
<protein>
    <recommendedName>
        <fullName evidence="1">UPF0246 protein BOO69_17095</fullName>
    </recommendedName>
</protein>
<gene>
    <name evidence="2" type="ORF">BOO69_17095</name>
</gene>
<reference evidence="2 3" key="1">
    <citation type="submission" date="2016-11" db="EMBL/GenBank/DDBJ databases">
        <title>Complete genome sequence of Sulfitobacter sp. AM1-D1, a toxic bacteria associated with marine dinoflagellate Alexandrium minutum in East China Sea.</title>
        <authorList>
            <person name="Yang Q."/>
            <person name="Zhang X."/>
            <person name="Tian X."/>
        </authorList>
    </citation>
    <scope>NUCLEOTIDE SEQUENCE [LARGE SCALE GENOMIC DNA]</scope>
    <source>
        <strain evidence="2 3">AM1-D1</strain>
    </source>
</reference>
<dbReference type="EMBL" id="CP018076">
    <property type="protein sequence ID" value="APE44931.1"/>
    <property type="molecule type" value="Genomic_DNA"/>
</dbReference>
<dbReference type="HAMAP" id="MF_00652">
    <property type="entry name" value="UPF0246"/>
    <property type="match status" value="1"/>
</dbReference>
<dbReference type="RefSeq" id="WP_071973277.1">
    <property type="nucleotide sequence ID" value="NZ_CP018076.1"/>
</dbReference>
<dbReference type="GO" id="GO:0033194">
    <property type="term" value="P:response to hydroperoxide"/>
    <property type="evidence" value="ECO:0007669"/>
    <property type="project" value="TreeGrafter"/>
</dbReference>
<dbReference type="PANTHER" id="PTHR30283:SF4">
    <property type="entry name" value="PEROXIDE STRESS RESISTANCE PROTEIN YAAA"/>
    <property type="match status" value="1"/>
</dbReference>
<dbReference type="STRING" id="1917485.BOO69_17095"/>
<dbReference type="OrthoDB" id="9777133at2"/>
<dbReference type="Pfam" id="PF03883">
    <property type="entry name" value="H2O2_YaaD"/>
    <property type="match status" value="1"/>
</dbReference>
<name>A0A1J0WKX2_9RHOB</name>
<dbReference type="PANTHER" id="PTHR30283">
    <property type="entry name" value="PEROXIDE STRESS RESPONSE PROTEIN YAAA"/>
    <property type="match status" value="1"/>
</dbReference>
<comment type="similarity">
    <text evidence="1">Belongs to the UPF0246 family.</text>
</comment>
<dbReference type="GO" id="GO:0005829">
    <property type="term" value="C:cytosol"/>
    <property type="evidence" value="ECO:0007669"/>
    <property type="project" value="TreeGrafter"/>
</dbReference>
<dbReference type="KEGG" id="suam:BOO69_17095"/>